<dbReference type="KEGG" id="dal:Dalk_2815"/>
<dbReference type="InterPro" id="IPR036520">
    <property type="entry name" value="UPF0759_sf"/>
</dbReference>
<dbReference type="eggNOG" id="COG1801">
    <property type="taxonomic scope" value="Bacteria"/>
</dbReference>
<keyword evidence="2" id="KW-1185">Reference proteome</keyword>
<dbReference type="PANTHER" id="PTHR30348">
    <property type="entry name" value="UNCHARACTERIZED PROTEIN YECE"/>
    <property type="match status" value="1"/>
</dbReference>
<accession>B8FKY4</accession>
<evidence type="ECO:0000313" key="1">
    <source>
        <dbReference type="EMBL" id="ACL04506.1"/>
    </source>
</evidence>
<dbReference type="HOGENOM" id="CLU_046519_1_1_7"/>
<protein>
    <recommendedName>
        <fullName evidence="3">DUF72 domain-containing protein</fullName>
    </recommendedName>
</protein>
<dbReference type="EMBL" id="CP001322">
    <property type="protein sequence ID" value="ACL04506.1"/>
    <property type="molecule type" value="Genomic_DNA"/>
</dbReference>
<gene>
    <name evidence="1" type="ordered locus">Dalk_2815</name>
</gene>
<dbReference type="Gene3D" id="3.20.20.410">
    <property type="entry name" value="Protein of unknown function UPF0759"/>
    <property type="match status" value="1"/>
</dbReference>
<evidence type="ECO:0008006" key="3">
    <source>
        <dbReference type="Google" id="ProtNLM"/>
    </source>
</evidence>
<dbReference type="RefSeq" id="WP_015947576.1">
    <property type="nucleotide sequence ID" value="NC_011768.1"/>
</dbReference>
<evidence type="ECO:0000313" key="2">
    <source>
        <dbReference type="Proteomes" id="UP000000739"/>
    </source>
</evidence>
<dbReference type="Pfam" id="PF01904">
    <property type="entry name" value="DUF72"/>
    <property type="match status" value="1"/>
</dbReference>
<name>B8FKY4_DESAL</name>
<dbReference type="PANTHER" id="PTHR30348:SF4">
    <property type="entry name" value="DUF72 DOMAIN-CONTAINING PROTEIN"/>
    <property type="match status" value="1"/>
</dbReference>
<organism evidence="1 2">
    <name type="scientific">Desulfatibacillum aliphaticivorans</name>
    <dbReference type="NCBI Taxonomy" id="218208"/>
    <lineage>
        <taxon>Bacteria</taxon>
        <taxon>Pseudomonadati</taxon>
        <taxon>Thermodesulfobacteriota</taxon>
        <taxon>Desulfobacteria</taxon>
        <taxon>Desulfobacterales</taxon>
        <taxon>Desulfatibacillaceae</taxon>
        <taxon>Desulfatibacillum</taxon>
    </lineage>
</organism>
<reference evidence="1 2" key="1">
    <citation type="journal article" date="2012" name="Environ. Microbiol.">
        <title>The genome sequence of Desulfatibacillum alkenivorans AK-01: a blueprint for anaerobic alkane oxidation.</title>
        <authorList>
            <person name="Callaghan A.V."/>
            <person name="Morris B.E."/>
            <person name="Pereira I.A."/>
            <person name="McInerney M.J."/>
            <person name="Austin R.N."/>
            <person name="Groves J.T."/>
            <person name="Kukor J.J."/>
            <person name="Suflita J.M."/>
            <person name="Young L.Y."/>
            <person name="Zylstra G.J."/>
            <person name="Wawrik B."/>
        </authorList>
    </citation>
    <scope>NUCLEOTIDE SEQUENCE [LARGE SCALE GENOMIC DNA]</scope>
    <source>
        <strain evidence="1 2">AK-01</strain>
    </source>
</reference>
<proteinExistence type="predicted"/>
<dbReference type="InterPro" id="IPR002763">
    <property type="entry name" value="DUF72"/>
</dbReference>
<dbReference type="Proteomes" id="UP000000739">
    <property type="component" value="Chromosome"/>
</dbReference>
<dbReference type="SUPFAM" id="SSF117396">
    <property type="entry name" value="TM1631-like"/>
    <property type="match status" value="1"/>
</dbReference>
<dbReference type="AlphaFoldDB" id="B8FKY4"/>
<sequence>MTLLIGTSGWTYDCWKGAFYPEKLAKTKWLPHYCTLFNTVEVNATFYRTIKDSTYEKWRETTPEGFTWAVKASRYITHVKRLKTPEETVPRFLESASILNEKLGPILLQLPPTLAYEKEVARDFFQFLPKGFRFTLETRHDSWLDDGLFALLEVHNIAWCVSDTAGKHACVEAATADFVYLRLHGSQEIYMSSYTDEELEHWAELVAGWNRDAYIYFDNTMTDAAARNALRLKELMGVDD</sequence>